<dbReference type="InterPro" id="IPR013022">
    <property type="entry name" value="Xyl_isomerase-like_TIM-brl"/>
</dbReference>
<dbReference type="InterPro" id="IPR036237">
    <property type="entry name" value="Xyl_isomerase-like_sf"/>
</dbReference>
<dbReference type="PANTHER" id="PTHR12110:SF53">
    <property type="entry name" value="BLR5974 PROTEIN"/>
    <property type="match status" value="1"/>
</dbReference>
<dbReference type="AlphaFoldDB" id="A0A6J4IQM6"/>
<reference evidence="2" key="1">
    <citation type="submission" date="2020-02" db="EMBL/GenBank/DDBJ databases">
        <authorList>
            <person name="Meier V. D."/>
        </authorList>
    </citation>
    <scope>NUCLEOTIDE SEQUENCE</scope>
    <source>
        <strain evidence="2">AVDCRST_MAG42</strain>
    </source>
</reference>
<protein>
    <recommendedName>
        <fullName evidence="1">Xylose isomerase-like TIM barrel domain-containing protein</fullName>
    </recommendedName>
</protein>
<dbReference type="SUPFAM" id="SSF51658">
    <property type="entry name" value="Xylose isomerase-like"/>
    <property type="match status" value="1"/>
</dbReference>
<dbReference type="InterPro" id="IPR050312">
    <property type="entry name" value="IolE/XylAMocC-like"/>
</dbReference>
<proteinExistence type="predicted"/>
<dbReference type="EMBL" id="CADCTA010000093">
    <property type="protein sequence ID" value="CAA9259202.1"/>
    <property type="molecule type" value="Genomic_DNA"/>
</dbReference>
<dbReference type="Pfam" id="PF01261">
    <property type="entry name" value="AP_endonuc_2"/>
    <property type="match status" value="1"/>
</dbReference>
<organism evidence="2">
    <name type="scientific">uncultured Chthoniobacterales bacterium</name>
    <dbReference type="NCBI Taxonomy" id="1836801"/>
    <lineage>
        <taxon>Bacteria</taxon>
        <taxon>Pseudomonadati</taxon>
        <taxon>Verrucomicrobiota</taxon>
        <taxon>Spartobacteria</taxon>
        <taxon>Chthoniobacterales</taxon>
        <taxon>environmental samples</taxon>
    </lineage>
</organism>
<accession>A0A6J4IQM6</accession>
<evidence type="ECO:0000259" key="1">
    <source>
        <dbReference type="Pfam" id="PF01261"/>
    </source>
</evidence>
<evidence type="ECO:0000313" key="2">
    <source>
        <dbReference type="EMBL" id="CAA9259202.1"/>
    </source>
</evidence>
<sequence>MLKEIRDELGFSHVELGHGTRISLMPGIQKMHERGEVTFSSLHNFCPLPVEVTHASPDCYKFSAGTARERERAVKQTLNTIDFAERLGAPFIVLHCGEVPMNPITDELIKMAQDGQLLSREYVQRKIDAVKKREAGAAWHLERVKECLKPIVEYAGQKNVRLGIEGRRGYEEMPNEKELPGLLDELNTPVVGYWHDFGHIQIKDNLGFINHEEWLKLIGPRALGCHLQDVIWPGRDHQPPFAGHVDLDKLVPLLAPDCAIVWEMSPRKTPDEIRRSVSIWKERFGE</sequence>
<dbReference type="Gene3D" id="3.20.20.150">
    <property type="entry name" value="Divalent-metal-dependent TIM barrel enzymes"/>
    <property type="match status" value="1"/>
</dbReference>
<dbReference type="PANTHER" id="PTHR12110">
    <property type="entry name" value="HYDROXYPYRUVATE ISOMERASE"/>
    <property type="match status" value="1"/>
</dbReference>
<feature type="domain" description="Xylose isomerase-like TIM barrel" evidence="1">
    <location>
        <begin position="51"/>
        <end position="279"/>
    </location>
</feature>
<name>A0A6J4IQM6_9BACT</name>
<gene>
    <name evidence="2" type="ORF">AVDCRST_MAG42-2628</name>
</gene>